<sequence length="441" mass="49693">MIQVMNILNGVMPAKSDDKSTNKKVADFKSFIKVVQNGSKDENKNFNSNKNETINIKQLSDIINMILNLINNNLTINKVISQSNLQSIEESIINQLYSAIQDSQNKDEINMQYLVNTITKILNEKFGLNIDSKDILSLLKNTNIENTKILVSSNDAEIKDDNIKLKLSANSDDIKQQMVAVNDSKNINTDVNNNEKNTNINSFIAKTDNNLKDENLNQNGNQSKNQNDNNGENVDRLVTDKNQNISKKLDSKIDLTKDNKIIDLKPDNIVVLNENQNKQLTVNTEKILDAKSPIQTTDIIDQIVKNVNITKSDTESNIKIQLKPDFLGNIEIDIKSVNGSLTANILTDNEKVKHQIEANLNILNNQLESKGIKIDSFNVSVDRNMQFTSQYNGQGNSGEKYKNQNYNRIRINYDDYETAELESHSFSTVNTVSNGHVDVVV</sequence>
<evidence type="ECO:0000256" key="1">
    <source>
        <dbReference type="SAM" id="MobiDB-lite"/>
    </source>
</evidence>
<name>A0A231VH32_THETR</name>
<dbReference type="EMBL" id="NKHD01000020">
    <property type="protein sequence ID" value="OXT07500.1"/>
    <property type="molecule type" value="Genomic_DNA"/>
</dbReference>
<keyword evidence="3" id="KW-0282">Flagellum</keyword>
<keyword evidence="3" id="KW-0966">Cell projection</keyword>
<proteinExistence type="predicted"/>
<evidence type="ECO:0000259" key="2">
    <source>
        <dbReference type="Pfam" id="PF02120"/>
    </source>
</evidence>
<dbReference type="Proteomes" id="UP000215301">
    <property type="component" value="Unassembled WGS sequence"/>
</dbReference>
<dbReference type="InterPro" id="IPR038610">
    <property type="entry name" value="FliK-like_C_sf"/>
</dbReference>
<protein>
    <submittedName>
        <fullName evidence="3">Flagellar hook-length control protein</fullName>
    </submittedName>
</protein>
<comment type="caution">
    <text evidence="3">The sequence shown here is derived from an EMBL/GenBank/DDBJ whole genome shotgun (WGS) entry which is preliminary data.</text>
</comment>
<feature type="compositionally biased region" description="Low complexity" evidence="1">
    <location>
        <begin position="216"/>
        <end position="232"/>
    </location>
</feature>
<gene>
    <name evidence="3" type="ORF">CE561_06665</name>
</gene>
<accession>A0A231VH32</accession>
<keyword evidence="3" id="KW-0969">Cilium</keyword>
<dbReference type="AlphaFoldDB" id="A0A231VH32"/>
<dbReference type="RefSeq" id="WP_094044986.1">
    <property type="nucleotide sequence ID" value="NZ_NKHD01000020.1"/>
</dbReference>
<reference evidence="3 4" key="1">
    <citation type="submission" date="2017-06" db="EMBL/GenBank/DDBJ databases">
        <title>Isolation and characterization of a thermophilic and butanogenic Thermoanaerobacterium thermosaccharolyticum M5 capable of efficient degradation of hemicellulose.</title>
        <authorList>
            <person name="Xin F."/>
            <person name="Jiang Y."/>
        </authorList>
    </citation>
    <scope>NUCLEOTIDE SEQUENCE [LARGE SCALE GENOMIC DNA]</scope>
    <source>
        <strain evidence="3 4">M5</strain>
    </source>
</reference>
<evidence type="ECO:0000313" key="3">
    <source>
        <dbReference type="EMBL" id="OXT07500.1"/>
    </source>
</evidence>
<dbReference type="InterPro" id="IPR021136">
    <property type="entry name" value="Flagellar_hook_control-like_C"/>
</dbReference>
<dbReference type="Gene3D" id="3.30.750.140">
    <property type="match status" value="1"/>
</dbReference>
<dbReference type="Pfam" id="PF02120">
    <property type="entry name" value="Flg_hook"/>
    <property type="match status" value="1"/>
</dbReference>
<organism evidence="3 4">
    <name type="scientific">Thermoanaerobacterium thermosaccharolyticum</name>
    <name type="common">Clostridium thermosaccharolyticum</name>
    <dbReference type="NCBI Taxonomy" id="1517"/>
    <lineage>
        <taxon>Bacteria</taxon>
        <taxon>Bacillati</taxon>
        <taxon>Bacillota</taxon>
        <taxon>Clostridia</taxon>
        <taxon>Thermoanaerobacterales</taxon>
        <taxon>Thermoanaerobacteraceae</taxon>
        <taxon>Thermoanaerobacterium</taxon>
    </lineage>
</organism>
<dbReference type="CDD" id="cd17470">
    <property type="entry name" value="T3SS_Flik_C"/>
    <property type="match status" value="1"/>
</dbReference>
<evidence type="ECO:0000313" key="4">
    <source>
        <dbReference type="Proteomes" id="UP000215301"/>
    </source>
</evidence>
<feature type="region of interest" description="Disordered" evidence="1">
    <location>
        <begin position="211"/>
        <end position="234"/>
    </location>
</feature>
<feature type="domain" description="Flagellar hook-length control protein-like C-terminal" evidence="2">
    <location>
        <begin position="308"/>
        <end position="386"/>
    </location>
</feature>